<comment type="caution">
    <text evidence="9">The sequence shown here is derived from an EMBL/GenBank/DDBJ whole genome shotgun (WGS) entry which is preliminary data.</text>
</comment>
<feature type="compositionally biased region" description="Low complexity" evidence="7">
    <location>
        <begin position="549"/>
        <end position="559"/>
    </location>
</feature>
<protein>
    <recommendedName>
        <fullName evidence="8">Xylanolytic transcriptional activator regulatory domain-containing protein</fullName>
    </recommendedName>
</protein>
<reference evidence="9 10" key="1">
    <citation type="journal article" date="2024" name="Front Chem Biol">
        <title>Unveiling the potential of Daldinia eschscholtzii MFLUCC 19-0629 through bioactivity and bioinformatics studies for enhanced sustainable agriculture production.</title>
        <authorList>
            <person name="Brooks S."/>
            <person name="Weaver J.A."/>
            <person name="Klomchit A."/>
            <person name="Alharthi S.A."/>
            <person name="Onlamun T."/>
            <person name="Nurani R."/>
            <person name="Vong T.K."/>
            <person name="Alberti F."/>
            <person name="Greco C."/>
        </authorList>
    </citation>
    <scope>NUCLEOTIDE SEQUENCE [LARGE SCALE GENOMIC DNA]</scope>
    <source>
        <strain evidence="9">MFLUCC 19-0629</strain>
    </source>
</reference>
<evidence type="ECO:0000256" key="3">
    <source>
        <dbReference type="ARBA" id="ARBA00023015"/>
    </source>
</evidence>
<proteinExistence type="predicted"/>
<evidence type="ECO:0000256" key="1">
    <source>
        <dbReference type="ARBA" id="ARBA00022723"/>
    </source>
</evidence>
<keyword evidence="6" id="KW-0539">Nucleus</keyword>
<dbReference type="GO" id="GO:0006351">
    <property type="term" value="P:DNA-templated transcription"/>
    <property type="evidence" value="ECO:0007669"/>
    <property type="project" value="InterPro"/>
</dbReference>
<dbReference type="AlphaFoldDB" id="A0AAX6MIF5"/>
<evidence type="ECO:0000256" key="6">
    <source>
        <dbReference type="ARBA" id="ARBA00023242"/>
    </source>
</evidence>
<dbReference type="InterPro" id="IPR007219">
    <property type="entry name" value="XnlR_reg_dom"/>
</dbReference>
<dbReference type="InterPro" id="IPR051615">
    <property type="entry name" value="Transcr_Regulatory_Elem"/>
</dbReference>
<dbReference type="PANTHER" id="PTHR31313:SF81">
    <property type="entry name" value="TY1 ENHANCER ACTIVATOR"/>
    <property type="match status" value="1"/>
</dbReference>
<evidence type="ECO:0000256" key="4">
    <source>
        <dbReference type="ARBA" id="ARBA00023125"/>
    </source>
</evidence>
<dbReference type="Proteomes" id="UP001369815">
    <property type="component" value="Unassembled WGS sequence"/>
</dbReference>
<accession>A0AAX6MIF5</accession>
<organism evidence="9 10">
    <name type="scientific">Daldinia eschscholtzii</name>
    <dbReference type="NCBI Taxonomy" id="292717"/>
    <lineage>
        <taxon>Eukaryota</taxon>
        <taxon>Fungi</taxon>
        <taxon>Dikarya</taxon>
        <taxon>Ascomycota</taxon>
        <taxon>Pezizomycotina</taxon>
        <taxon>Sordariomycetes</taxon>
        <taxon>Xylariomycetidae</taxon>
        <taxon>Xylariales</taxon>
        <taxon>Hypoxylaceae</taxon>
        <taxon>Daldinia</taxon>
    </lineage>
</organism>
<keyword evidence="2" id="KW-0862">Zinc</keyword>
<feature type="region of interest" description="Disordered" evidence="7">
    <location>
        <begin position="535"/>
        <end position="559"/>
    </location>
</feature>
<feature type="domain" description="Xylanolytic transcriptional activator regulatory" evidence="8">
    <location>
        <begin position="233"/>
        <end position="308"/>
    </location>
</feature>
<feature type="compositionally biased region" description="Basic and acidic residues" evidence="7">
    <location>
        <begin position="535"/>
        <end position="548"/>
    </location>
</feature>
<dbReference type="GO" id="GO:0008270">
    <property type="term" value="F:zinc ion binding"/>
    <property type="evidence" value="ECO:0007669"/>
    <property type="project" value="InterPro"/>
</dbReference>
<dbReference type="PANTHER" id="PTHR31313">
    <property type="entry name" value="TY1 ENHANCER ACTIVATOR"/>
    <property type="match status" value="1"/>
</dbReference>
<dbReference type="SMART" id="SM00906">
    <property type="entry name" value="Fungal_trans"/>
    <property type="match status" value="1"/>
</dbReference>
<keyword evidence="3" id="KW-0805">Transcription regulation</keyword>
<evidence type="ECO:0000256" key="7">
    <source>
        <dbReference type="SAM" id="MobiDB-lite"/>
    </source>
</evidence>
<evidence type="ECO:0000256" key="5">
    <source>
        <dbReference type="ARBA" id="ARBA00023163"/>
    </source>
</evidence>
<keyword evidence="1" id="KW-0479">Metal-binding</keyword>
<keyword evidence="5" id="KW-0804">Transcription</keyword>
<dbReference type="GO" id="GO:0003677">
    <property type="term" value="F:DNA binding"/>
    <property type="evidence" value="ECO:0007669"/>
    <property type="project" value="UniProtKB-KW"/>
</dbReference>
<sequence>MGIVAVLEKAEDLPGYTAHPAHSRIEELRRVKDEDRDALLNEPIRTINPNEGRSRAFRSHLDLQSHHQQADSVTVENTDDAAEMTSVGTDGRVNFYGKTSLYHIDPKHFEENSPTSSHGDSTGVYIHDMAGMPSMLELLDIASLLAEIPHGLLNDLLDTYWWSYVTPFLLCAVLAQAARYSTRRDATEVGQAFASRALQLLPSDIDKGSSIPTIQGLLILSARECACGRVSQGWLYSGTAFRMMRDLGIDVSPKKLGHLAKQFTDEELAVRKQVFWSCYTWDKTMSVCLGRAPAVHYSVELPTRDTLPHGCDADAEVWPPVTTYNSFVDGLVEQKSLSSTRFVAYCELSVIIENILDTLYSRPHNGRQDDLLAYLNSTLQRLQSWADRLPPEIFIRETTSTAIVSPPLHILLLNLTYQAATILLCRPYRTLQQVAKDRCTKAAKMTDTLLMLHVKRFGFRYVTYLETYTLFVACTVNVLDFTENEVSSGDKELAREANTRLHFGLEILRQANSTPAAARCASTICQLFNKQKASVRDDTTERGPEREASQTVSSSSTSGLEISSNIQTFMPTPASSVTTLSFPATSQPSSLPVVQGHYIDPIISAGIPYIQDADADGDAEHTLQSPVPVETPLRWLPENVQDDGSWMLMADANFNGDFNFSPIADLS</sequence>
<evidence type="ECO:0000259" key="8">
    <source>
        <dbReference type="SMART" id="SM00906"/>
    </source>
</evidence>
<keyword evidence="10" id="KW-1185">Reference proteome</keyword>
<evidence type="ECO:0000313" key="10">
    <source>
        <dbReference type="Proteomes" id="UP001369815"/>
    </source>
</evidence>
<evidence type="ECO:0000256" key="2">
    <source>
        <dbReference type="ARBA" id="ARBA00022833"/>
    </source>
</evidence>
<dbReference type="EMBL" id="JBANMG010000006">
    <property type="protein sequence ID" value="KAK6952395.1"/>
    <property type="molecule type" value="Genomic_DNA"/>
</dbReference>
<gene>
    <name evidence="9" type="ORF">Daesc_006931</name>
</gene>
<dbReference type="Pfam" id="PF04082">
    <property type="entry name" value="Fungal_trans"/>
    <property type="match status" value="1"/>
</dbReference>
<keyword evidence="4" id="KW-0238">DNA-binding</keyword>
<evidence type="ECO:0000313" key="9">
    <source>
        <dbReference type="EMBL" id="KAK6952395.1"/>
    </source>
</evidence>
<name>A0AAX6MIF5_9PEZI</name>
<dbReference type="CDD" id="cd12148">
    <property type="entry name" value="fungal_TF_MHR"/>
    <property type="match status" value="1"/>
</dbReference>